<dbReference type="GO" id="GO:0031397">
    <property type="term" value="P:negative regulation of protein ubiquitination"/>
    <property type="evidence" value="ECO:0007669"/>
    <property type="project" value="TreeGrafter"/>
</dbReference>
<evidence type="ECO:0000313" key="8">
    <source>
        <dbReference type="Proteomes" id="UP000886998"/>
    </source>
</evidence>
<organism evidence="7 8">
    <name type="scientific">Trichonephila inaurata madagascariensis</name>
    <dbReference type="NCBI Taxonomy" id="2747483"/>
    <lineage>
        <taxon>Eukaryota</taxon>
        <taxon>Metazoa</taxon>
        <taxon>Ecdysozoa</taxon>
        <taxon>Arthropoda</taxon>
        <taxon>Chelicerata</taxon>
        <taxon>Arachnida</taxon>
        <taxon>Araneae</taxon>
        <taxon>Araneomorphae</taxon>
        <taxon>Entelegynae</taxon>
        <taxon>Araneoidea</taxon>
        <taxon>Nephilidae</taxon>
        <taxon>Trichonephila</taxon>
        <taxon>Trichonephila inaurata</taxon>
    </lineage>
</organism>
<gene>
    <name evidence="7" type="primary">nxn</name>
    <name evidence="7" type="ORF">TNIN_25611</name>
</gene>
<dbReference type="Pfam" id="PF13905">
    <property type="entry name" value="Thioredoxin_8"/>
    <property type="match status" value="2"/>
</dbReference>
<feature type="domain" description="Thioredoxin" evidence="6">
    <location>
        <begin position="147"/>
        <end position="300"/>
    </location>
</feature>
<dbReference type="EC" id="1.8.1.8" evidence="1"/>
<evidence type="ECO:0000256" key="5">
    <source>
        <dbReference type="ARBA" id="ARBA00047804"/>
    </source>
</evidence>
<dbReference type="PANTHER" id="PTHR46472:SF1">
    <property type="entry name" value="NUCLEOREDOXIN"/>
    <property type="match status" value="1"/>
</dbReference>
<dbReference type="Proteomes" id="UP000886998">
    <property type="component" value="Unassembled WGS sequence"/>
</dbReference>
<dbReference type="InterPro" id="IPR013766">
    <property type="entry name" value="Thioredoxin_domain"/>
</dbReference>
<evidence type="ECO:0000256" key="1">
    <source>
        <dbReference type="ARBA" id="ARBA00012612"/>
    </source>
</evidence>
<name>A0A8X6Y8G7_9ARAC</name>
<evidence type="ECO:0000313" key="7">
    <source>
        <dbReference type="EMBL" id="GFY68065.1"/>
    </source>
</evidence>
<dbReference type="InterPro" id="IPR045870">
    <property type="entry name" value="TryX_NRX_thioredoxin_dom"/>
</dbReference>
<accession>A0A8X6Y8G7</accession>
<dbReference type="CDD" id="cd03009">
    <property type="entry name" value="TryX_like_TryX_NRX"/>
    <property type="match status" value="1"/>
</dbReference>
<evidence type="ECO:0000256" key="4">
    <source>
        <dbReference type="ARBA" id="ARBA00047388"/>
    </source>
</evidence>
<dbReference type="EMBL" id="BMAV01016866">
    <property type="protein sequence ID" value="GFY68065.1"/>
    <property type="molecule type" value="Genomic_DNA"/>
</dbReference>
<dbReference type="GO" id="GO:0030178">
    <property type="term" value="P:negative regulation of Wnt signaling pathway"/>
    <property type="evidence" value="ECO:0007669"/>
    <property type="project" value="TreeGrafter"/>
</dbReference>
<dbReference type="PANTHER" id="PTHR46472">
    <property type="entry name" value="NUCLEOREDOXIN"/>
    <property type="match status" value="1"/>
</dbReference>
<feature type="domain" description="Thioredoxin" evidence="6">
    <location>
        <begin position="1"/>
        <end position="125"/>
    </location>
</feature>
<dbReference type="GO" id="GO:0004791">
    <property type="term" value="F:thioredoxin-disulfide reductase (NADPH) activity"/>
    <property type="evidence" value="ECO:0007669"/>
    <property type="project" value="InterPro"/>
</dbReference>
<evidence type="ECO:0000256" key="2">
    <source>
        <dbReference type="ARBA" id="ARBA00025782"/>
    </source>
</evidence>
<dbReference type="InterPro" id="IPR036249">
    <property type="entry name" value="Thioredoxin-like_sf"/>
</dbReference>
<dbReference type="OrthoDB" id="189920at2759"/>
<proteinExistence type="inferred from homology"/>
<dbReference type="SUPFAM" id="SSF52833">
    <property type="entry name" value="Thioredoxin-like"/>
    <property type="match status" value="3"/>
</dbReference>
<dbReference type="Gene3D" id="3.40.30.10">
    <property type="entry name" value="Glutaredoxin"/>
    <property type="match status" value="3"/>
</dbReference>
<comment type="similarity">
    <text evidence="2">Belongs to the nucleoredoxin family.</text>
</comment>
<comment type="catalytic activity">
    <reaction evidence="4">
        <text>[protein]-dithiol + NAD(+) = [protein]-disulfide + NADH + H(+)</text>
        <dbReference type="Rhea" id="RHEA:18749"/>
        <dbReference type="Rhea" id="RHEA-COMP:10593"/>
        <dbReference type="Rhea" id="RHEA-COMP:10594"/>
        <dbReference type="ChEBI" id="CHEBI:15378"/>
        <dbReference type="ChEBI" id="CHEBI:29950"/>
        <dbReference type="ChEBI" id="CHEBI:50058"/>
        <dbReference type="ChEBI" id="CHEBI:57540"/>
        <dbReference type="ChEBI" id="CHEBI:57945"/>
        <dbReference type="EC" id="1.8.1.8"/>
    </reaction>
</comment>
<dbReference type="AlphaFoldDB" id="A0A8X6Y8G7"/>
<reference evidence="7" key="1">
    <citation type="submission" date="2020-08" db="EMBL/GenBank/DDBJ databases">
        <title>Multicomponent nature underlies the extraordinary mechanical properties of spider dragline silk.</title>
        <authorList>
            <person name="Kono N."/>
            <person name="Nakamura H."/>
            <person name="Mori M."/>
            <person name="Yoshida Y."/>
            <person name="Ohtoshi R."/>
            <person name="Malay A.D."/>
            <person name="Moran D.A.P."/>
            <person name="Tomita M."/>
            <person name="Numata K."/>
            <person name="Arakawa K."/>
        </authorList>
    </citation>
    <scope>NUCLEOTIDE SEQUENCE</scope>
</reference>
<comment type="catalytic activity">
    <reaction evidence="5">
        <text>[protein]-dithiol + NADP(+) = [protein]-disulfide + NADPH + H(+)</text>
        <dbReference type="Rhea" id="RHEA:18753"/>
        <dbReference type="Rhea" id="RHEA-COMP:10593"/>
        <dbReference type="Rhea" id="RHEA-COMP:10594"/>
        <dbReference type="ChEBI" id="CHEBI:15378"/>
        <dbReference type="ChEBI" id="CHEBI:29950"/>
        <dbReference type="ChEBI" id="CHEBI:50058"/>
        <dbReference type="ChEBI" id="CHEBI:57783"/>
        <dbReference type="ChEBI" id="CHEBI:58349"/>
        <dbReference type="EC" id="1.8.1.8"/>
    </reaction>
</comment>
<keyword evidence="8" id="KW-1185">Reference proteome</keyword>
<sequence length="424" mass="48663">MSDHPITKLLGDILLTQNGTIRTESLCEEGKYLGLYYSAQWCPSCIAFTPELIQFYKQFKASNRKEKIEIIYLSSDSEEKQFKEQFSAMPWLALPFSDRPRQMELARHFRVQSIPALVIINSLSAELITSCGRACVMDDPNGLRFPWPMRDPVEVLKECILISPNGDKVFYESISTYIKGLYFSAHWCPPCKAFTPQLIKLYNKVQKMGKNFQIIFISSDRSEESFVKYFSNMPWLAVPYSEEKTRKELAHLYGVGGIPCLVILDENNSIITKEGRMEVNEDPEGEEFPWRPKLVDELGSKHVSKLNEEPCLIYFTICEDKELELAHYALLPVAEEYQARIKRASAEETKIPKLNFFYAGDADICDSVRDIIGFGDDFPLLVILDIPNGKKYIHERSENMTSEMIGKFVRDFISQKLKSITIGN</sequence>
<evidence type="ECO:0000256" key="3">
    <source>
        <dbReference type="ARBA" id="ARBA00026178"/>
    </source>
</evidence>
<dbReference type="GO" id="GO:0005634">
    <property type="term" value="C:nucleus"/>
    <property type="evidence" value="ECO:0007669"/>
    <property type="project" value="TreeGrafter"/>
</dbReference>
<dbReference type="InterPro" id="IPR012336">
    <property type="entry name" value="Thioredoxin-like_fold"/>
</dbReference>
<comment type="caution">
    <text evidence="7">The sequence shown here is derived from an EMBL/GenBank/DDBJ whole genome shotgun (WGS) entry which is preliminary data.</text>
</comment>
<protein>
    <recommendedName>
        <fullName evidence="3">Nucleoredoxin</fullName>
        <ecNumber evidence="1">1.8.1.8</ecNumber>
    </recommendedName>
</protein>
<dbReference type="PROSITE" id="PS51352">
    <property type="entry name" value="THIOREDOXIN_2"/>
    <property type="match status" value="2"/>
</dbReference>
<evidence type="ECO:0000259" key="6">
    <source>
        <dbReference type="PROSITE" id="PS51352"/>
    </source>
</evidence>